<sequence length="412" mass="47301">VVLGDFRFEPKSKLVCPPAINIRALCTNVVVKSEEFKEVEVKPKNDKRKKLKGKRTVINWVKHFRWKKKREYKKMSAEEKVMYKLKNAQRKEARFVAALQKLEPKYSSDTTHDPEILTPEEHFYYLKMGHRCKNYVPIGRRGIFGGVILNMHLHWKKHQAVKVIVKTFTPDEVREIAIELARLTGGIVLDVYEGNTIIMYRGKNYFQPPTEIMIPRITLSKNKALTKSKYKEALRAVRIFIPRLENELEMLRKQMKGGSVDNSENSEKMSNDRRGVEGRVPLTRYISKRNEAMAENARETEDLSDLCGTETDHVSGTDFDMVSDSGLSDLYETDCEMDTESSGESDHSLYLDNIDASPLNGKKALTYFAKDETKMPGDSKKLDGSGDDSCHPELDEVDKLFLHVSTLLKKKK</sequence>
<dbReference type="SMART" id="SM01103">
    <property type="entry name" value="CRS1_YhbY"/>
    <property type="match status" value="1"/>
</dbReference>
<comment type="caution">
    <text evidence="5">The sequence shown here is derived from an EMBL/GenBank/DDBJ whole genome shotgun (WGS) entry which is preliminary data.</text>
</comment>
<dbReference type="OMA" id="VRAYIPR"/>
<feature type="domain" description="CRM" evidence="4">
    <location>
        <begin position="115"/>
        <end position="212"/>
    </location>
</feature>
<proteinExistence type="predicted"/>
<dbReference type="Pfam" id="PF01985">
    <property type="entry name" value="CRS1_YhbY"/>
    <property type="match status" value="1"/>
</dbReference>
<evidence type="ECO:0000313" key="6">
    <source>
        <dbReference type="Proteomes" id="UP000824469"/>
    </source>
</evidence>
<keyword evidence="6" id="KW-1185">Reference proteome</keyword>
<organism evidence="5 6">
    <name type="scientific">Taxus chinensis</name>
    <name type="common">Chinese yew</name>
    <name type="synonym">Taxus wallichiana var. chinensis</name>
    <dbReference type="NCBI Taxonomy" id="29808"/>
    <lineage>
        <taxon>Eukaryota</taxon>
        <taxon>Viridiplantae</taxon>
        <taxon>Streptophyta</taxon>
        <taxon>Embryophyta</taxon>
        <taxon>Tracheophyta</taxon>
        <taxon>Spermatophyta</taxon>
        <taxon>Pinopsida</taxon>
        <taxon>Pinidae</taxon>
        <taxon>Conifers II</taxon>
        <taxon>Cupressales</taxon>
        <taxon>Taxaceae</taxon>
        <taxon>Taxus</taxon>
    </lineage>
</organism>
<dbReference type="AlphaFoldDB" id="A0AA38F3J4"/>
<dbReference type="EMBL" id="JAHRHJ020003813">
    <property type="protein sequence ID" value="KAH9288353.1"/>
    <property type="molecule type" value="Genomic_DNA"/>
</dbReference>
<evidence type="ECO:0000256" key="3">
    <source>
        <dbReference type="SAM" id="MobiDB-lite"/>
    </source>
</evidence>
<dbReference type="Proteomes" id="UP000824469">
    <property type="component" value="Unassembled WGS sequence"/>
</dbReference>
<dbReference type="PANTHER" id="PTHR31426">
    <property type="entry name" value="GROUP II INTRON SPLICING FACTOR CRS1-LIKE"/>
    <property type="match status" value="1"/>
</dbReference>
<feature type="non-terminal residue" evidence="5">
    <location>
        <position position="1"/>
    </location>
</feature>
<dbReference type="InterPro" id="IPR035920">
    <property type="entry name" value="YhbY-like_sf"/>
</dbReference>
<feature type="region of interest" description="Disordered" evidence="3">
    <location>
        <begin position="255"/>
        <end position="275"/>
    </location>
</feature>
<dbReference type="GO" id="GO:0003723">
    <property type="term" value="F:RNA binding"/>
    <property type="evidence" value="ECO:0007669"/>
    <property type="project" value="UniProtKB-UniRule"/>
</dbReference>
<gene>
    <name evidence="5" type="ORF">KI387_032470</name>
</gene>
<dbReference type="InterPro" id="IPR040286">
    <property type="entry name" value="At3g25440-like"/>
</dbReference>
<dbReference type="SUPFAM" id="SSF75471">
    <property type="entry name" value="YhbY-like"/>
    <property type="match status" value="1"/>
</dbReference>
<evidence type="ECO:0000259" key="4">
    <source>
        <dbReference type="PROSITE" id="PS51295"/>
    </source>
</evidence>
<evidence type="ECO:0000256" key="1">
    <source>
        <dbReference type="ARBA" id="ARBA00022884"/>
    </source>
</evidence>
<accession>A0AA38F3J4</accession>
<reference evidence="5 6" key="1">
    <citation type="journal article" date="2021" name="Nat. Plants">
        <title>The Taxus genome provides insights into paclitaxel biosynthesis.</title>
        <authorList>
            <person name="Xiong X."/>
            <person name="Gou J."/>
            <person name="Liao Q."/>
            <person name="Li Y."/>
            <person name="Zhou Q."/>
            <person name="Bi G."/>
            <person name="Li C."/>
            <person name="Du R."/>
            <person name="Wang X."/>
            <person name="Sun T."/>
            <person name="Guo L."/>
            <person name="Liang H."/>
            <person name="Lu P."/>
            <person name="Wu Y."/>
            <person name="Zhang Z."/>
            <person name="Ro D.K."/>
            <person name="Shang Y."/>
            <person name="Huang S."/>
            <person name="Yan J."/>
        </authorList>
    </citation>
    <scope>NUCLEOTIDE SEQUENCE [LARGE SCALE GENOMIC DNA]</scope>
    <source>
        <strain evidence="5">Ta-2019</strain>
    </source>
</reference>
<evidence type="ECO:0000256" key="2">
    <source>
        <dbReference type="PROSITE-ProRule" id="PRU00626"/>
    </source>
</evidence>
<dbReference type="PROSITE" id="PS51295">
    <property type="entry name" value="CRM"/>
    <property type="match status" value="1"/>
</dbReference>
<dbReference type="InterPro" id="IPR001890">
    <property type="entry name" value="RNA-binding_CRM"/>
</dbReference>
<dbReference type="Gene3D" id="3.30.110.60">
    <property type="entry name" value="YhbY-like"/>
    <property type="match status" value="1"/>
</dbReference>
<keyword evidence="1 2" id="KW-0694">RNA-binding</keyword>
<evidence type="ECO:0000313" key="5">
    <source>
        <dbReference type="EMBL" id="KAH9288353.1"/>
    </source>
</evidence>
<dbReference type="PANTHER" id="PTHR31426:SF5">
    <property type="entry name" value="OS04G0492900 PROTEIN"/>
    <property type="match status" value="1"/>
</dbReference>
<protein>
    <recommendedName>
        <fullName evidence="4">CRM domain-containing protein</fullName>
    </recommendedName>
</protein>
<name>A0AA38F3J4_TAXCH</name>
<feature type="compositionally biased region" description="Basic and acidic residues" evidence="3">
    <location>
        <begin position="265"/>
        <end position="275"/>
    </location>
</feature>